<dbReference type="InterPro" id="IPR003103">
    <property type="entry name" value="BAG_domain"/>
</dbReference>
<comment type="caution">
    <text evidence="3">The sequence shown here is derived from an EMBL/GenBank/DDBJ whole genome shotgun (WGS) entry which is preliminary data.</text>
</comment>
<feature type="compositionally biased region" description="Basic and acidic residues" evidence="1">
    <location>
        <begin position="404"/>
        <end position="414"/>
    </location>
</feature>
<evidence type="ECO:0000259" key="2">
    <source>
        <dbReference type="PROSITE" id="PS51035"/>
    </source>
</evidence>
<dbReference type="GO" id="GO:0051087">
    <property type="term" value="F:protein-folding chaperone binding"/>
    <property type="evidence" value="ECO:0007669"/>
    <property type="project" value="InterPro"/>
</dbReference>
<feature type="region of interest" description="Disordered" evidence="1">
    <location>
        <begin position="357"/>
        <end position="414"/>
    </location>
</feature>
<dbReference type="InterPro" id="IPR036533">
    <property type="entry name" value="BAG_dom_sf"/>
</dbReference>
<feature type="domain" description="BAG" evidence="2">
    <location>
        <begin position="233"/>
        <end position="285"/>
    </location>
</feature>
<feature type="region of interest" description="Disordered" evidence="1">
    <location>
        <begin position="56"/>
        <end position="84"/>
    </location>
</feature>
<dbReference type="Pfam" id="PF02179">
    <property type="entry name" value="BAG"/>
    <property type="match status" value="1"/>
</dbReference>
<feature type="region of interest" description="Disordered" evidence="1">
    <location>
        <begin position="120"/>
        <end position="167"/>
    </location>
</feature>
<dbReference type="OrthoDB" id="333905at2759"/>
<feature type="compositionally biased region" description="Polar residues" evidence="1">
    <location>
        <begin position="148"/>
        <end position="167"/>
    </location>
</feature>
<accession>A0A9N9BMZ7</accession>
<dbReference type="PROSITE" id="PS51035">
    <property type="entry name" value="BAG"/>
    <property type="match status" value="1"/>
</dbReference>
<proteinExistence type="predicted"/>
<dbReference type="SUPFAM" id="SSF63491">
    <property type="entry name" value="BAG domain"/>
    <property type="match status" value="1"/>
</dbReference>
<organism evidence="3 4">
    <name type="scientific">Acaulospora morrowiae</name>
    <dbReference type="NCBI Taxonomy" id="94023"/>
    <lineage>
        <taxon>Eukaryota</taxon>
        <taxon>Fungi</taxon>
        <taxon>Fungi incertae sedis</taxon>
        <taxon>Mucoromycota</taxon>
        <taxon>Glomeromycotina</taxon>
        <taxon>Glomeromycetes</taxon>
        <taxon>Diversisporales</taxon>
        <taxon>Acaulosporaceae</taxon>
        <taxon>Acaulospora</taxon>
    </lineage>
</organism>
<evidence type="ECO:0000313" key="3">
    <source>
        <dbReference type="EMBL" id="CAG8573729.1"/>
    </source>
</evidence>
<gene>
    <name evidence="3" type="ORF">AMORRO_LOCUS6593</name>
</gene>
<sequence length="427" mass="49437">MFAFYPEEPEYYYIPSSYYPRSQFSGCRQHNQPPCSYHSNPYSSYSHPCSDSYLTPTHNNNRSYHRNYNQGAHHNRNTNRRDRSEDDSIFLNNLRQRDSLFTPDYFFNVQPNYIDLERMSRGPQGRKFHNNGEELKKKTTPSRKSRSIPVTTPSDSVKTNKSKSTLDKNQASRKIYKFLRYDTANHKTRKVLSKLLQLRNIQNQLTNLIPSNDQLILTFSTDQKTPQVLPISKDNKKYLEYEDTALKILSKLDEVDSNGYDIVRERRREIVGLAQGVLNRMDEEKERQWEEFKADNDLDDYNTVTEEEDSMAVDDVSEEKVGTPIIVPVASEGLEDANIKPYSISRENDAKETVLADEAQDDAMKEEVGVADEDSSDSINTNKSMNVDEPSKEDTKNESPFFVDQEKSSKRTDDEFVVIESEDLNSI</sequence>
<protein>
    <submittedName>
        <fullName evidence="3">5520_t:CDS:1</fullName>
    </submittedName>
</protein>
<evidence type="ECO:0000313" key="4">
    <source>
        <dbReference type="Proteomes" id="UP000789342"/>
    </source>
</evidence>
<feature type="compositionally biased region" description="Low complexity" evidence="1">
    <location>
        <begin position="58"/>
        <end position="69"/>
    </location>
</feature>
<evidence type="ECO:0000256" key="1">
    <source>
        <dbReference type="SAM" id="MobiDB-lite"/>
    </source>
</evidence>
<name>A0A9N9BMZ7_9GLOM</name>
<dbReference type="Gene3D" id="1.20.58.120">
    <property type="entry name" value="BAG domain"/>
    <property type="match status" value="1"/>
</dbReference>
<dbReference type="AlphaFoldDB" id="A0A9N9BMZ7"/>
<dbReference type="Proteomes" id="UP000789342">
    <property type="component" value="Unassembled WGS sequence"/>
</dbReference>
<dbReference type="EMBL" id="CAJVPV010004453">
    <property type="protein sequence ID" value="CAG8573729.1"/>
    <property type="molecule type" value="Genomic_DNA"/>
</dbReference>
<keyword evidence="4" id="KW-1185">Reference proteome</keyword>
<reference evidence="3" key="1">
    <citation type="submission" date="2021-06" db="EMBL/GenBank/DDBJ databases">
        <authorList>
            <person name="Kallberg Y."/>
            <person name="Tangrot J."/>
            <person name="Rosling A."/>
        </authorList>
    </citation>
    <scope>NUCLEOTIDE SEQUENCE</scope>
    <source>
        <strain evidence="3">CL551</strain>
    </source>
</reference>